<feature type="transmembrane region" description="Helical" evidence="1">
    <location>
        <begin position="97"/>
        <end position="117"/>
    </location>
</feature>
<organism evidence="2 3">
    <name type="scientific">Diploptera punctata</name>
    <name type="common">Pacific beetle cockroach</name>
    <dbReference type="NCBI Taxonomy" id="6984"/>
    <lineage>
        <taxon>Eukaryota</taxon>
        <taxon>Metazoa</taxon>
        <taxon>Ecdysozoa</taxon>
        <taxon>Arthropoda</taxon>
        <taxon>Hexapoda</taxon>
        <taxon>Insecta</taxon>
        <taxon>Pterygota</taxon>
        <taxon>Neoptera</taxon>
        <taxon>Polyneoptera</taxon>
        <taxon>Dictyoptera</taxon>
        <taxon>Blattodea</taxon>
        <taxon>Blaberoidea</taxon>
        <taxon>Blaberidae</taxon>
        <taxon>Diplopterinae</taxon>
        <taxon>Diploptera</taxon>
    </lineage>
</organism>
<feature type="non-terminal residue" evidence="2">
    <location>
        <position position="202"/>
    </location>
</feature>
<feature type="transmembrane region" description="Helical" evidence="1">
    <location>
        <begin position="56"/>
        <end position="77"/>
    </location>
</feature>
<dbReference type="Proteomes" id="UP001233999">
    <property type="component" value="Unassembled WGS sequence"/>
</dbReference>
<evidence type="ECO:0000256" key="1">
    <source>
        <dbReference type="SAM" id="Phobius"/>
    </source>
</evidence>
<keyword evidence="1" id="KW-0472">Membrane</keyword>
<protein>
    <submittedName>
        <fullName evidence="2">Uncharacterized protein</fullName>
    </submittedName>
</protein>
<keyword evidence="1" id="KW-1133">Transmembrane helix</keyword>
<reference evidence="2" key="2">
    <citation type="submission" date="2023-05" db="EMBL/GenBank/DDBJ databases">
        <authorList>
            <person name="Fouks B."/>
        </authorList>
    </citation>
    <scope>NUCLEOTIDE SEQUENCE</scope>
    <source>
        <strain evidence="2">Stay&amp;Tobe</strain>
        <tissue evidence="2">Testes</tissue>
    </source>
</reference>
<feature type="transmembrane region" description="Helical" evidence="1">
    <location>
        <begin position="137"/>
        <end position="158"/>
    </location>
</feature>
<accession>A0AAD8E8U3</accession>
<sequence>PPLTLHYNLEGVQREKNPLPKVSLLNILLCTFRSLKLFSIVVIYSEKKHTRKHFDFLKPGVAAEYLVVCTFGFLNLLNNFFPPKEELVATHWILRHVPVTICNMLTGKLIIVVVICAEKIIRLFYADIFYIDCTSRLQFLIIVVFTLSITLLTVHNILQLTLRPTLIYYPMRSTETVFCKIIHINHLQSFERSSLTQISGNR</sequence>
<comment type="caution">
    <text evidence="2">The sequence shown here is derived from an EMBL/GenBank/DDBJ whole genome shotgun (WGS) entry which is preliminary data.</text>
</comment>
<keyword evidence="3" id="KW-1185">Reference proteome</keyword>
<reference evidence="2" key="1">
    <citation type="journal article" date="2023" name="IScience">
        <title>Live-bearing cockroach genome reveals convergent evolutionary mechanisms linked to viviparity in insects and beyond.</title>
        <authorList>
            <person name="Fouks B."/>
            <person name="Harrison M.C."/>
            <person name="Mikhailova A.A."/>
            <person name="Marchal E."/>
            <person name="English S."/>
            <person name="Carruthers M."/>
            <person name="Jennings E.C."/>
            <person name="Chiamaka E.L."/>
            <person name="Frigard R.A."/>
            <person name="Pippel M."/>
            <person name="Attardo G.M."/>
            <person name="Benoit J.B."/>
            <person name="Bornberg-Bauer E."/>
            <person name="Tobe S.S."/>
        </authorList>
    </citation>
    <scope>NUCLEOTIDE SEQUENCE</scope>
    <source>
        <strain evidence="2">Stay&amp;Tobe</strain>
    </source>
</reference>
<keyword evidence="1" id="KW-0812">Transmembrane</keyword>
<feature type="non-terminal residue" evidence="2">
    <location>
        <position position="1"/>
    </location>
</feature>
<dbReference type="AlphaFoldDB" id="A0AAD8E8U3"/>
<evidence type="ECO:0000313" key="3">
    <source>
        <dbReference type="Proteomes" id="UP001233999"/>
    </source>
</evidence>
<dbReference type="EMBL" id="JASPKZ010007888">
    <property type="protein sequence ID" value="KAJ9581560.1"/>
    <property type="molecule type" value="Genomic_DNA"/>
</dbReference>
<feature type="transmembrane region" description="Helical" evidence="1">
    <location>
        <begin position="24"/>
        <end position="44"/>
    </location>
</feature>
<gene>
    <name evidence="2" type="ORF">L9F63_023243</name>
</gene>
<evidence type="ECO:0000313" key="2">
    <source>
        <dbReference type="EMBL" id="KAJ9581560.1"/>
    </source>
</evidence>
<name>A0AAD8E8U3_DIPPU</name>
<proteinExistence type="predicted"/>